<sequence length="435" mass="48566">MNLHYSVLLATVVFSMKATLSPQLPFFLFGSDKPPKLLFNESVCVFISCTDTEKLSRFSFTPVISDGSFGQAVNASSFVPTTNGVSVGLGKHCFDLNVTAVLVDNGHLFDNVDASSPLWRSVVVLFVSKKQTIDCQQGDLNSGNVYRVPDSFTHSVVQANADCPGLVLQATNRNTFFSTEQSKYCSLMLFEQPWYSRNWTAGEKVTVEAVQHGMRPLSDPSMFSFTEETVGPRDGQMFLRNAVIIRTTRSDWQTVVNVDRLLLPSDKNGTCPLGRMLESTQEQYTGIIDSDPYGLVDVDFQEKLADDTFPGIDTSWLNQSSITLNVVLFDINCSELNISTTFRNRTIRSRRNGLQPHRFEFVIQACRHLSSNVPTLQFNQSNCVTTGFKLTYTISKDSKTTTAFSSKPPTTSFPPQARFPLRFYGGFENDYDSLI</sequence>
<organism evidence="2 3">
    <name type="scientific">Steinernema carpocapsae</name>
    <name type="common">Entomopathogenic nematode</name>
    <dbReference type="NCBI Taxonomy" id="34508"/>
    <lineage>
        <taxon>Eukaryota</taxon>
        <taxon>Metazoa</taxon>
        <taxon>Ecdysozoa</taxon>
        <taxon>Nematoda</taxon>
        <taxon>Chromadorea</taxon>
        <taxon>Rhabditida</taxon>
        <taxon>Tylenchina</taxon>
        <taxon>Panagrolaimomorpha</taxon>
        <taxon>Strongyloidoidea</taxon>
        <taxon>Steinernematidae</taxon>
        <taxon>Steinernema</taxon>
    </lineage>
</organism>
<reference evidence="2 3" key="1">
    <citation type="journal article" date="2015" name="Genome Biol.">
        <title>Comparative genomics of Steinernema reveals deeply conserved gene regulatory networks.</title>
        <authorList>
            <person name="Dillman A.R."/>
            <person name="Macchietto M."/>
            <person name="Porter C.F."/>
            <person name="Rogers A."/>
            <person name="Williams B."/>
            <person name="Antoshechkin I."/>
            <person name="Lee M.M."/>
            <person name="Goodwin Z."/>
            <person name="Lu X."/>
            <person name="Lewis E.E."/>
            <person name="Goodrich-Blair H."/>
            <person name="Stock S.P."/>
            <person name="Adams B.J."/>
            <person name="Sternberg P.W."/>
            <person name="Mortazavi A."/>
        </authorList>
    </citation>
    <scope>NUCLEOTIDE SEQUENCE [LARGE SCALE GENOMIC DNA]</scope>
    <source>
        <strain evidence="2 3">ALL</strain>
    </source>
</reference>
<dbReference type="Proteomes" id="UP000298663">
    <property type="component" value="Unassembled WGS sequence"/>
</dbReference>
<proteinExistence type="predicted"/>
<feature type="signal peptide" evidence="1">
    <location>
        <begin position="1"/>
        <end position="18"/>
    </location>
</feature>
<gene>
    <name evidence="2" type="ORF">L596_010743</name>
</gene>
<protein>
    <recommendedName>
        <fullName evidence="4">Tectonic domain-containing protein</fullName>
    </recommendedName>
</protein>
<evidence type="ECO:0000313" key="2">
    <source>
        <dbReference type="EMBL" id="TKR96769.1"/>
    </source>
</evidence>
<dbReference type="EMBL" id="AZBU02000002">
    <property type="protein sequence ID" value="TKR96769.1"/>
    <property type="molecule type" value="Genomic_DNA"/>
</dbReference>
<accession>A0A4U5PJD6</accession>
<keyword evidence="1" id="KW-0732">Signal</keyword>
<evidence type="ECO:0000313" key="3">
    <source>
        <dbReference type="Proteomes" id="UP000298663"/>
    </source>
</evidence>
<dbReference type="AlphaFoldDB" id="A0A4U5PJD6"/>
<keyword evidence="3" id="KW-1185">Reference proteome</keyword>
<evidence type="ECO:0008006" key="4">
    <source>
        <dbReference type="Google" id="ProtNLM"/>
    </source>
</evidence>
<comment type="caution">
    <text evidence="2">The sequence shown here is derived from an EMBL/GenBank/DDBJ whole genome shotgun (WGS) entry which is preliminary data.</text>
</comment>
<evidence type="ECO:0000256" key="1">
    <source>
        <dbReference type="SAM" id="SignalP"/>
    </source>
</evidence>
<name>A0A4U5PJD6_STECR</name>
<reference evidence="2 3" key="2">
    <citation type="journal article" date="2019" name="G3 (Bethesda)">
        <title>Hybrid Assembly of the Genome of the Entomopathogenic Nematode Steinernema carpocapsae Identifies the X-Chromosome.</title>
        <authorList>
            <person name="Serra L."/>
            <person name="Macchietto M."/>
            <person name="Macias-Munoz A."/>
            <person name="McGill C.J."/>
            <person name="Rodriguez I.M."/>
            <person name="Rodriguez B."/>
            <person name="Murad R."/>
            <person name="Mortazavi A."/>
        </authorList>
    </citation>
    <scope>NUCLEOTIDE SEQUENCE [LARGE SCALE GENOMIC DNA]</scope>
    <source>
        <strain evidence="2 3">ALL</strain>
    </source>
</reference>
<feature type="chain" id="PRO_5020323135" description="Tectonic domain-containing protein" evidence="1">
    <location>
        <begin position="19"/>
        <end position="435"/>
    </location>
</feature>